<gene>
    <name evidence="7" type="ORF">A2310_08500</name>
</gene>
<feature type="transmembrane region" description="Helical" evidence="4">
    <location>
        <begin position="7"/>
        <end position="25"/>
    </location>
</feature>
<dbReference type="AlphaFoldDB" id="A0A1F4SVG6"/>
<dbReference type="EMBL" id="MEUB01000009">
    <property type="protein sequence ID" value="OGC24431.1"/>
    <property type="molecule type" value="Genomic_DNA"/>
</dbReference>
<evidence type="ECO:0008006" key="9">
    <source>
        <dbReference type="Google" id="ProtNLM"/>
    </source>
</evidence>
<dbReference type="SUPFAM" id="SSF56519">
    <property type="entry name" value="Penicillin binding protein dimerisation domain"/>
    <property type="match status" value="1"/>
</dbReference>
<evidence type="ECO:0000256" key="4">
    <source>
        <dbReference type="SAM" id="Phobius"/>
    </source>
</evidence>
<dbReference type="Pfam" id="PF00905">
    <property type="entry name" value="Transpeptidase"/>
    <property type="match status" value="1"/>
</dbReference>
<reference evidence="7 8" key="1">
    <citation type="journal article" date="2016" name="Nat. Commun.">
        <title>Thousands of microbial genomes shed light on interconnected biogeochemical processes in an aquifer system.</title>
        <authorList>
            <person name="Anantharaman K."/>
            <person name="Brown C.T."/>
            <person name="Hug L.A."/>
            <person name="Sharon I."/>
            <person name="Castelle C.J."/>
            <person name="Probst A.J."/>
            <person name="Thomas B.C."/>
            <person name="Singh A."/>
            <person name="Wilkins M.J."/>
            <person name="Karaoz U."/>
            <person name="Brodie E.L."/>
            <person name="Williams K.H."/>
            <person name="Hubbard S.S."/>
            <person name="Banfield J.F."/>
        </authorList>
    </citation>
    <scope>NUCLEOTIDE SEQUENCE [LARGE SCALE GENOMIC DNA]</scope>
</reference>
<keyword evidence="4" id="KW-1133">Transmembrane helix</keyword>
<comment type="subcellular location">
    <subcellularLocation>
        <location evidence="1">Membrane</location>
    </subcellularLocation>
</comment>
<comment type="caution">
    <text evidence="7">The sequence shown here is derived from an EMBL/GenBank/DDBJ whole genome shotgun (WGS) entry which is preliminary data.</text>
</comment>
<dbReference type="Pfam" id="PF03717">
    <property type="entry name" value="PBP_dimer"/>
    <property type="match status" value="1"/>
</dbReference>
<dbReference type="InterPro" id="IPR001460">
    <property type="entry name" value="PCN-bd_Tpept"/>
</dbReference>
<dbReference type="Gene3D" id="3.90.1310.10">
    <property type="entry name" value="Penicillin-binding protein 2a (Domain 2)"/>
    <property type="match status" value="1"/>
</dbReference>
<evidence type="ECO:0000259" key="5">
    <source>
        <dbReference type="Pfam" id="PF00905"/>
    </source>
</evidence>
<dbReference type="InterPro" id="IPR012338">
    <property type="entry name" value="Beta-lactam/transpept-like"/>
</dbReference>
<name>A0A1F4SVG6_UNCSA</name>
<evidence type="ECO:0000256" key="2">
    <source>
        <dbReference type="ARBA" id="ARBA00007171"/>
    </source>
</evidence>
<dbReference type="Proteomes" id="UP000178417">
    <property type="component" value="Unassembled WGS sequence"/>
</dbReference>
<dbReference type="InterPro" id="IPR005311">
    <property type="entry name" value="PBP_dimer"/>
</dbReference>
<organism evidence="7 8">
    <name type="scientific">candidate division WOR-1 bacterium RIFOXYB2_FULL_37_13</name>
    <dbReference type="NCBI Taxonomy" id="1802579"/>
    <lineage>
        <taxon>Bacteria</taxon>
        <taxon>Bacillati</taxon>
        <taxon>Saganbacteria</taxon>
    </lineage>
</organism>
<dbReference type="Gene3D" id="3.40.710.10">
    <property type="entry name" value="DD-peptidase/beta-lactamase superfamily"/>
    <property type="match status" value="1"/>
</dbReference>
<sequence>MNKKRLKLFLILIFVVFGIVIIRLIDIQIVHHSFYKQKAQNQRRRIIPIAMERGDIYDREGRLLATSVDVKSIYINPKEFRDYAKLENVLGKKIPRFSNKKLFAWVKRKVDFLTAKKIEEIGIPGVYFLDEKKRVYPKGRLAAQILGFVGLDNEGLSGIELGMEDYLKGEEQNIVTESDPSGYELLTKRESKKKKVSSGSDIYLTIDESIQFFAERELERTVAEYSALSGLIIVIDVENGEILALAGKPDFDPNYYAKSNPKNWHCKSVDIYEPGSTFKVITAASGLDCGVITLDTKLRALDQFEIGGRVIKNSHQINWGGNSTVSVSKMLEQSINTAVAQIGIKMGKERFYQKIRQFGFGDLIGLGLPGESRGIVKEPSTWYAPDIAMMTFGQSIAVTPVQLCAAYMSIANDGNLIRPQLIKKIQNEDLSFIKKSRREEIGKSLSSKAAEDARLLLGNVVLKGSGRKAKIEGFTVGGKTGTAQKAAEGGRGYLKDRYIASFIGFAPLSKPKILALVLVDEPKRVIWGETVCGPAFKNVVENTLRYLNIKPDNG</sequence>
<evidence type="ECO:0000259" key="6">
    <source>
        <dbReference type="Pfam" id="PF03717"/>
    </source>
</evidence>
<proteinExistence type="inferred from homology"/>
<dbReference type="STRING" id="1802579.A2310_08500"/>
<accession>A0A1F4SVG6</accession>
<dbReference type="InterPro" id="IPR036138">
    <property type="entry name" value="PBP_dimer_sf"/>
</dbReference>
<dbReference type="PANTHER" id="PTHR30627:SF1">
    <property type="entry name" value="PEPTIDOGLYCAN D,D-TRANSPEPTIDASE FTSI"/>
    <property type="match status" value="1"/>
</dbReference>
<keyword evidence="4" id="KW-0812">Transmembrane</keyword>
<dbReference type="Gene3D" id="3.30.450.330">
    <property type="match status" value="1"/>
</dbReference>
<feature type="domain" description="Penicillin-binding protein transpeptidase" evidence="5">
    <location>
        <begin position="230"/>
        <end position="540"/>
    </location>
</feature>
<keyword evidence="3 4" id="KW-0472">Membrane</keyword>
<dbReference type="Gene3D" id="1.10.150.770">
    <property type="match status" value="1"/>
</dbReference>
<evidence type="ECO:0000313" key="7">
    <source>
        <dbReference type="EMBL" id="OGC24431.1"/>
    </source>
</evidence>
<dbReference type="GO" id="GO:0008658">
    <property type="term" value="F:penicillin binding"/>
    <property type="evidence" value="ECO:0007669"/>
    <property type="project" value="InterPro"/>
</dbReference>
<evidence type="ECO:0000256" key="3">
    <source>
        <dbReference type="ARBA" id="ARBA00023136"/>
    </source>
</evidence>
<feature type="domain" description="Penicillin-binding protein dimerisation" evidence="6">
    <location>
        <begin position="50"/>
        <end position="186"/>
    </location>
</feature>
<protein>
    <recommendedName>
        <fullName evidence="9">Penicillin-binding protein transpeptidase domain-containing protein</fullName>
    </recommendedName>
</protein>
<dbReference type="SUPFAM" id="SSF56601">
    <property type="entry name" value="beta-lactamase/transpeptidase-like"/>
    <property type="match status" value="1"/>
</dbReference>
<dbReference type="GO" id="GO:0071555">
    <property type="term" value="P:cell wall organization"/>
    <property type="evidence" value="ECO:0007669"/>
    <property type="project" value="TreeGrafter"/>
</dbReference>
<evidence type="ECO:0000256" key="1">
    <source>
        <dbReference type="ARBA" id="ARBA00004370"/>
    </source>
</evidence>
<comment type="similarity">
    <text evidence="2">Belongs to the transpeptidase family.</text>
</comment>
<dbReference type="GO" id="GO:0005886">
    <property type="term" value="C:plasma membrane"/>
    <property type="evidence" value="ECO:0007669"/>
    <property type="project" value="TreeGrafter"/>
</dbReference>
<evidence type="ECO:0000313" key="8">
    <source>
        <dbReference type="Proteomes" id="UP000178417"/>
    </source>
</evidence>
<dbReference type="InterPro" id="IPR050515">
    <property type="entry name" value="Beta-lactam/transpept"/>
</dbReference>
<dbReference type="PANTHER" id="PTHR30627">
    <property type="entry name" value="PEPTIDOGLYCAN D,D-TRANSPEPTIDASE"/>
    <property type="match status" value="1"/>
</dbReference>